<keyword evidence="2" id="KW-0946">Virion</keyword>
<dbReference type="Proteomes" id="UP000148452">
    <property type="component" value="Segment"/>
</dbReference>
<reference evidence="3" key="4">
    <citation type="submission" date="2011-08" db="EMBL/GenBank/DDBJ databases">
        <authorList>
            <person name="Lee S.-W."/>
            <person name="Devlin J.M."/>
            <person name="Markham J.F."/>
            <person name="Noormohammadi A.H."/>
            <person name="Browning G.F."/>
            <person name="Ficorilli N.P."/>
            <person name="Hartley C.A."/>
            <person name="Markham P.F."/>
        </authorList>
    </citation>
    <scope>NUCLEOTIDE SEQUENCE</scope>
    <source>
        <strain evidence="4">A20</strain>
        <strain evidence="3">SA2</strain>
    </source>
</reference>
<feature type="transmembrane region" description="Helical" evidence="1">
    <location>
        <begin position="91"/>
        <end position="110"/>
    </location>
</feature>
<evidence type="ECO:0000313" key="21">
    <source>
        <dbReference type="EMBL" id="AGN48272.1"/>
    </source>
</evidence>
<evidence type="ECO:0000313" key="38">
    <source>
        <dbReference type="Proteomes" id="UP000124840"/>
    </source>
</evidence>
<dbReference type="EMBL" id="KP677882">
    <property type="protein sequence ID" value="AJR27590.1"/>
    <property type="molecule type" value="Genomic_DNA"/>
</dbReference>
<dbReference type="EMBL" id="JX646898">
    <property type="protein sequence ID" value="AGC23073.1"/>
    <property type="molecule type" value="Genomic_DNA"/>
</dbReference>
<reference evidence="36 37" key="7">
    <citation type="journal article" date="2012" name="Virus Genes">
        <title>Comparative full genome analysis of four infectious laryngotracheitis virus (Gallid herpesvirus-1) virulent isolates from the United States.</title>
        <authorList>
            <person name="Spatz S.J."/>
            <person name="Volkening J.D."/>
            <person name="Keeler C.L."/>
            <person name="Kutish G.F."/>
            <person name="Riblet S.M."/>
            <person name="Boettger C.M."/>
            <person name="Clark K.F."/>
            <person name="Zsak L."/>
            <person name="Afonso C.L."/>
            <person name="Mundt E.S."/>
            <person name="Rock D.L."/>
            <person name="Garcia M."/>
        </authorList>
    </citation>
    <scope>NUCLEOTIDE SEQUENCE [LARGE SCALE GENOMIC DNA]</scope>
    <source>
        <strain evidence="7">1874C5</strain>
        <strain evidence="10">63140/C/08/BR</strain>
        <strain evidence="9">81658</strain>
        <strain evidence="8">USDA reference</strain>
    </source>
</reference>
<dbReference type="GO" id="GO:0019031">
    <property type="term" value="C:viral envelope"/>
    <property type="evidence" value="ECO:0007669"/>
    <property type="project" value="UniProtKB-KW"/>
</dbReference>
<evidence type="ECO:0000313" key="10">
    <source>
        <dbReference type="EMBL" id="AFD36742.1"/>
    </source>
</evidence>
<evidence type="ECO:0000313" key="9">
    <source>
        <dbReference type="EMBL" id="AFD36663.1"/>
    </source>
</evidence>
<evidence type="ECO:0000313" key="4">
    <source>
        <dbReference type="EMBL" id="AER28147.1"/>
    </source>
</evidence>
<evidence type="ECO:0000313" key="24">
    <source>
        <dbReference type="EMBL" id="AJR27590.1"/>
    </source>
</evidence>
<evidence type="ECO:0000313" key="18">
    <source>
        <dbReference type="EMBL" id="AFN02024.1"/>
    </source>
</evidence>
<evidence type="ECO:0000313" key="33">
    <source>
        <dbReference type="Proteomes" id="UP000101568"/>
    </source>
</evidence>
<dbReference type="Proteomes" id="UP000124840">
    <property type="component" value="Segment"/>
</dbReference>
<reference evidence="38 44" key="10">
    <citation type="submission" date="2012-08" db="EMBL/GenBank/DDBJ databases">
        <authorList>
            <person name="Xu Y.-L."/>
            <person name="He P."/>
            <person name="Zhang L."/>
            <person name="Dong S.-L."/>
            <person name="Li F."/>
        </authorList>
    </citation>
    <scope>NUCLEOTIDE SEQUENCE [LARGE SCALE GENOMIC DNA]</scope>
</reference>
<dbReference type="Proteomes" id="UP000113785">
    <property type="component" value="Segment"/>
</dbReference>
<feature type="transmembrane region" description="Helical" evidence="1">
    <location>
        <begin position="370"/>
        <end position="389"/>
    </location>
</feature>
<keyword evidence="1" id="KW-0472">Membrane</keyword>
<dbReference type="Proteomes" id="UP000119799">
    <property type="component" value="Segment"/>
</dbReference>
<dbReference type="EMBL" id="JN804827">
    <property type="protein sequence ID" value="AFN02024.1"/>
    <property type="molecule type" value="Genomic_DNA"/>
</dbReference>
<evidence type="ECO:0000313" key="45">
    <source>
        <dbReference type="Proteomes" id="UP000168685"/>
    </source>
</evidence>
<dbReference type="Proteomes" id="UP000101568">
    <property type="component" value="Segment"/>
</dbReference>
<feature type="transmembrane region" description="Helical" evidence="1">
    <location>
        <begin position="116"/>
        <end position="137"/>
    </location>
</feature>
<evidence type="ECO:0000313" key="36">
    <source>
        <dbReference type="Proteomes" id="UP000113785"/>
    </source>
</evidence>
<dbReference type="Proteomes" id="UP000173639">
    <property type="component" value="Segment"/>
</dbReference>
<dbReference type="EMBL" id="JN542536">
    <property type="protein sequence ID" value="AFD36742.1"/>
    <property type="molecule type" value="Genomic_DNA"/>
</dbReference>
<dbReference type="Proteomes" id="UP000165395">
    <property type="component" value="Segment"/>
</dbReference>
<organismHost>
    <name type="scientific">Gallus gallus</name>
    <name type="common">Chicken</name>
    <dbReference type="NCBI Taxonomy" id="9031"/>
</organismHost>
<evidence type="ECO:0000313" key="31">
    <source>
        <dbReference type="Proteomes" id="UP000100421"/>
    </source>
</evidence>
<dbReference type="Proteomes" id="UP000156266">
    <property type="component" value="Segment"/>
</dbReference>
<reference evidence="41 46" key="11">
    <citation type="journal article" date="2013" name="PLoS ONE">
        <title>Phylogenetic and Molecular Epidemiological Studies Reveal Evidence of Multiple Past Recombination Events between Infectious Laryngotracheitis Viruses.</title>
        <authorList>
            <person name="Lee S.-W."/>
            <person name="Devlin J.M."/>
            <person name="Markham J.F."/>
            <person name="Noormohammadi A.H."/>
            <person name="Browning G.F."/>
            <person name="Ficorilli N.P."/>
            <person name="Hartley C.A."/>
            <person name="Markham P.F."/>
        </authorList>
    </citation>
    <scope>NUCLEOTIDE SEQUENCE [LARGE SCALE GENOMIC DNA]</scope>
    <source>
        <strain evidence="20">CSW-1</strain>
        <strain evidence="19">V1-99</strain>
    </source>
</reference>
<dbReference type="Proteomes" id="UP000100421">
    <property type="component" value="Segment"/>
</dbReference>
<dbReference type="EMBL" id="JN580313">
    <property type="protein sequence ID" value="AFM36327.1"/>
    <property type="molecule type" value="Genomic_DNA"/>
</dbReference>
<keyword evidence="1" id="KW-1133">Transmembrane helix</keyword>
<dbReference type="EMBL" id="MN784689">
    <property type="protein sequence ID" value="QLF79168.1"/>
    <property type="molecule type" value="Genomic_DNA"/>
</dbReference>
<evidence type="ECO:0000313" key="23">
    <source>
        <dbReference type="EMBL" id="AJR27511.1"/>
    </source>
</evidence>
<dbReference type="EMBL" id="JN596962">
    <property type="protein sequence ID" value="AER28068.1"/>
    <property type="molecule type" value="Genomic_DNA"/>
</dbReference>
<feature type="transmembrane region" description="Helical" evidence="1">
    <location>
        <begin position="181"/>
        <end position="198"/>
    </location>
</feature>
<dbReference type="EMBL" id="JQ083493">
    <property type="protein sequence ID" value="AEW67787.1"/>
    <property type="molecule type" value="Genomic_DNA"/>
</dbReference>
<dbReference type="EMBL" id="JX458824">
    <property type="protein sequence ID" value="AGN48352.1"/>
    <property type="molecule type" value="Genomic_DNA"/>
</dbReference>
<dbReference type="EMBL" id="JQ083494">
    <property type="protein sequence ID" value="AEW67866.1"/>
    <property type="molecule type" value="Genomic_DNA"/>
</dbReference>
<organism evidence="2 39">
    <name type="scientific">Infectious laryngotracheitis virus</name>
    <name type="common">ILTV</name>
    <name type="synonym">Gallid herpesvirus 1</name>
    <dbReference type="NCBI Taxonomy" id="10386"/>
    <lineage>
        <taxon>Viruses</taxon>
        <taxon>Duplodnaviria</taxon>
        <taxon>Heunggongvirae</taxon>
        <taxon>Peploviricota</taxon>
        <taxon>Herviviricetes</taxon>
        <taxon>Herpesvirales</taxon>
        <taxon>Orthoherpesviridae</taxon>
        <taxon>Alphaherpesvirinae</taxon>
        <taxon>Iltovirus</taxon>
        <taxon>Iltovirus gallidalpha1</taxon>
    </lineage>
</organism>
<accession>F5B4U3</accession>
<dbReference type="EMBL" id="MN784690">
    <property type="protein sequence ID" value="QLF79202.1"/>
    <property type="molecule type" value="Genomic_DNA"/>
</dbReference>
<dbReference type="EMBL" id="JN542535">
    <property type="protein sequence ID" value="AFD36663.1"/>
    <property type="molecule type" value="Genomic_DNA"/>
</dbReference>
<reference evidence="7" key="3">
    <citation type="submission" date="2011-08" db="EMBL/GenBank/DDBJ databases">
        <authorList>
            <person name="Spatz S."/>
        </authorList>
    </citation>
    <scope>NUCLEOTIDE SEQUENCE</scope>
    <source>
        <strain evidence="7">1874C5</strain>
        <strain evidence="10">63140/C/08/BR</strain>
        <strain evidence="9">81658</strain>
        <strain evidence="8">USDA reference</strain>
    </source>
</reference>
<dbReference type="Proteomes" id="UP000097781">
    <property type="component" value="Segment"/>
</dbReference>
<feature type="transmembrane region" description="Helical" evidence="1">
    <location>
        <begin position="310"/>
        <end position="332"/>
    </location>
</feature>
<evidence type="ECO:0000313" key="27">
    <source>
        <dbReference type="EMBL" id="AJR27827.1"/>
    </source>
</evidence>
<dbReference type="Proteomes" id="UP000127603">
    <property type="component" value="Segment"/>
</dbReference>
<reference evidence="32 42" key="12">
    <citation type="journal article" date="2013" name="Virology">
        <title>Genomic sequence analysis of the United States infectious laryngotracheitis vaccine strains chicken embryo origin (CEO) and tissue culture origin (TCO).</title>
        <authorList>
            <person name="Garcia M."/>
            <person name="Volkening J."/>
            <person name="Riblet S."/>
            <person name="Spatz S."/>
        </authorList>
    </citation>
    <scope>NUCLEOTIDE SEQUENCE [LARGE SCALE GENOMIC DNA]</scope>
    <source>
        <strain evidence="15">CEO high passage</strain>
        <strain evidence="16">CEO low passage</strain>
        <strain evidence="12">CEO TRVX</strain>
        <strain evidence="13">TCO high passage</strain>
        <strain evidence="11">TCO IVAX</strain>
        <strain evidence="14">TCO low passage</strain>
    </source>
</reference>
<keyword evidence="1" id="KW-0812">Transmembrane</keyword>
<evidence type="ECO:0000313" key="30">
    <source>
        <dbReference type="Proteomes" id="UP000097781"/>
    </source>
</evidence>
<evidence type="ECO:0000313" key="35">
    <source>
        <dbReference type="Proteomes" id="UP000107684"/>
    </source>
</evidence>
<evidence type="ECO:0000313" key="13">
    <source>
        <dbReference type="EMBL" id="AFM36405.1"/>
    </source>
</evidence>
<protein>
    <submittedName>
        <fullName evidence="2">Envelope protein UL43</fullName>
    </submittedName>
    <submittedName>
        <fullName evidence="7">UL43 protein</fullName>
    </submittedName>
</protein>
<evidence type="ECO:0000313" key="39">
    <source>
        <dbReference type="Proteomes" id="UP000127603"/>
    </source>
</evidence>
<sequence length="394" mass="43886">MTGATIIDPFAPPKGKWWPFNLNGIVFSLMMFIIFLAWILCIDYGLALAYITWAKLSTKEARFGWMIGLLVATITASFLDIQYSAHKTVRIYFLVMLSMASAVIIIFLIHSNSPNAAIVMGLFSVFSEVCLILILGFQLRPAIFCSINMTWLFLEAMLLNLTVLSWNLMHLRVNPRYLEPLALFTINILAYNPSRFLLKSDFFKTSMITLTGSIEPFSEDNTIYTPPRQHKDTRPSLNDGPTRWCGYCILVSTTLVTAAFACTLSLPFLGKDLGTVRIGMQTNFKILMVACGSVLAFGSTCIGKLCKIHIVVWFVISILLTFVSLLSLIKLIEDPAGIPFGVILASVSCLFQVGALFFRELKTATHTQGWISCALLFCSLFIPIAAPLVCEYKL</sequence>
<reference evidence="30 34" key="13">
    <citation type="journal article" date="2016" name="PLoS ONE">
        <title>Full Genome Sequence-Based Comparative Study of Wild-Type and Vaccine Strains of Infectious Laryngotracheitis Virus from Italy.</title>
        <authorList>
            <person name="Piccirillo A."/>
            <person name="Lavezzo E."/>
            <person name="Niero G."/>
            <person name="Moreno A."/>
            <person name="Massi P."/>
            <person name="Franchin E."/>
            <person name="Toppo S."/>
            <person name="Salata C."/>
            <person name="Palu G."/>
        </authorList>
    </citation>
    <scope>NUCLEOTIDE SEQUENCE [LARGE SCALE GENOMIC DNA]</scope>
    <source>
        <strain evidence="25">193435/07</strain>
        <strain evidence="27">4787/80</strain>
        <strain evidence="26">757/11</strain>
        <strain evidence="23">Nobilis Laringovac</strain>
        <strain evidence="24">Poulvac ILT</strain>
    </source>
</reference>
<dbReference type="EMBL" id="JX458823">
    <property type="protein sequence ID" value="AGN48272.1"/>
    <property type="molecule type" value="Genomic_DNA"/>
</dbReference>
<evidence type="ECO:0000313" key="40">
    <source>
        <dbReference type="Proteomes" id="UP000133962"/>
    </source>
</evidence>
<evidence type="ECO:0000313" key="6">
    <source>
        <dbReference type="EMBL" id="AEW67866.1"/>
    </source>
</evidence>
<evidence type="ECO:0000256" key="1">
    <source>
        <dbReference type="SAM" id="Phobius"/>
    </source>
</evidence>
<dbReference type="Proteomes" id="UP000143285">
    <property type="component" value="Genome"/>
</dbReference>
<dbReference type="EMBL" id="JN580312">
    <property type="protein sequence ID" value="AFM36248.1"/>
    <property type="molecule type" value="Genomic_DNA"/>
</dbReference>
<feature type="transmembrane region" description="Helical" evidence="1">
    <location>
        <begin position="24"/>
        <end position="51"/>
    </location>
</feature>
<dbReference type="EMBL" id="MT876619">
    <property type="protein sequence ID" value="QOJ44280.1"/>
    <property type="molecule type" value="Genomic_DNA"/>
</dbReference>
<evidence type="ECO:0000313" key="41">
    <source>
        <dbReference type="Proteomes" id="UP000139998"/>
    </source>
</evidence>
<feature type="transmembrane region" description="Helical" evidence="1">
    <location>
        <begin position="244"/>
        <end position="266"/>
    </location>
</feature>
<evidence type="ECO:0000313" key="46">
    <source>
        <dbReference type="Proteomes" id="UP000173990"/>
    </source>
</evidence>
<evidence type="ECO:0000313" key="8">
    <source>
        <dbReference type="EMBL" id="AFD36584.1"/>
    </source>
</evidence>
<dbReference type="EMBL" id="JN580315">
    <property type="protein sequence ID" value="AFM36483.1"/>
    <property type="molecule type" value="Genomic_DNA"/>
</dbReference>
<dbReference type="Proteomes" id="UP000166552">
    <property type="component" value="Segment"/>
</dbReference>
<reference evidence="29" key="15">
    <citation type="journal article" date="2020" name="Vet. Microbiol.">
        <title>Glycoprotein-C-gene-deleted recombinant infectious laryngotracheitis virus expressing a genotype VII Newcastle disease virus fusion protein protects against virulent infectious laryngotracheitis virus and Newcastle disease virus.</title>
        <authorList>
            <person name="Wei X."/>
            <person name="Shao Y."/>
            <person name="Han Z."/>
            <person name="Sun J."/>
            <person name="Liu S."/>
        </authorList>
    </citation>
    <scope>NUCLEOTIDE SEQUENCE</scope>
    <source>
        <strain evidence="29">Ck/CH/LHLJ/120305</strain>
    </source>
</reference>
<dbReference type="Proteomes" id="UP000101327">
    <property type="component" value="Segment"/>
</dbReference>
<feature type="transmembrane region" description="Helical" evidence="1">
    <location>
        <begin position="149"/>
        <end position="169"/>
    </location>
</feature>
<reference evidence="21" key="9">
    <citation type="submission" date="2012-08" db="EMBL/GenBank/DDBJ databases">
        <title>Molecular characterization of the Taiwan isolate of Dahlia common mosaic virus (DCMV-TW).</title>
        <authorList>
            <person name="Chao H."/>
            <person name="Chen Y."/>
        </authorList>
    </citation>
    <scope>NUCLEOTIDE SEQUENCE</scope>
    <source>
        <strain evidence="22">K317</strain>
        <strain evidence="21">WG</strain>
    </source>
</reference>
<evidence type="ECO:0000313" key="15">
    <source>
        <dbReference type="EMBL" id="AFM36562.1"/>
    </source>
</evidence>
<dbReference type="Proteomes" id="UP000140289">
    <property type="component" value="Genome"/>
</dbReference>
<reference evidence="40 45" key="8">
    <citation type="journal article" date="2012" name="Virus Genes">
        <title>Genome sequence comparison of two United States live attenuated vaccines of infectious laryngotracheitis virus (ILTV).</title>
        <authorList>
            <person name="Chandra Y.G."/>
            <person name="Lee J."/>
            <person name="Kong B.W."/>
        </authorList>
    </citation>
    <scope>NUCLEOTIDE SEQUENCE [LARGE SCALE GENOMIC DNA]</scope>
    <source>
        <strain evidence="6">Vaccine Laryngo Vac</strain>
        <strain evidence="5">Vaccine LT Blen</strain>
    </source>
</reference>
<dbReference type="Proteomes" id="UP000115495">
    <property type="component" value="Segment"/>
</dbReference>
<dbReference type="EMBL" id="JN542533">
    <property type="protein sequence ID" value="AFD36505.1"/>
    <property type="molecule type" value="Genomic_DNA"/>
</dbReference>
<dbReference type="EMBL" id="JN580316">
    <property type="protein sequence ID" value="AFM36562.1"/>
    <property type="molecule type" value="Genomic_DNA"/>
</dbReference>
<evidence type="ECO:0000313" key="12">
    <source>
        <dbReference type="EMBL" id="AFM36327.1"/>
    </source>
</evidence>
<reference evidence="31 33" key="6">
    <citation type="journal article" date="2012" name="Science">
        <title>Attenuated vaccines can recombine to form virulent field viruses.</title>
        <authorList>
            <person name="Lee S.W."/>
            <person name="Markham P.F."/>
            <person name="Coppo M.J."/>
            <person name="Legione A.R."/>
            <person name="Markham J.F."/>
            <person name="Noormohammadi A.H."/>
            <person name="Browning G.F."/>
            <person name="Ficorilli N."/>
            <person name="Hartley C.A."/>
            <person name="Devlin J.M."/>
        </authorList>
    </citation>
    <scope>NUCLEOTIDE SEQUENCE [LARGE SCALE GENOMIC DNA]</scope>
    <source>
        <strain evidence="17">ACC78</strain>
        <strain evidence="18">CL9</strain>
    </source>
</reference>
<reference evidence="28" key="14">
    <citation type="submission" date="2019-11" db="EMBL/GenBank/DDBJ databases">
        <authorList>
            <person name="Spatz S."/>
            <person name="Volkening J."/>
            <person name="Ross T."/>
        </authorList>
    </citation>
    <scope>NUCLEOTIDE SEQUENCE</scope>
</reference>
<evidence type="ECO:0000313" key="7">
    <source>
        <dbReference type="EMBL" id="AFD36505.1"/>
    </source>
</evidence>
<reference evidence="28" key="16">
    <citation type="submission" date="2021-03" db="EMBL/GenBank/DDBJ databases">
        <title>Reconstitution and mutagenesis of Avian infectious laryngotracheitis virus from cosmid and yeast centromeric plasmid clones.</title>
        <authorList>
            <person name="Garcia M."/>
            <person name="Fuchs W."/>
            <person name="Loncoman C."/>
            <person name="Riblet S."/>
            <person name="Kim T."/>
            <person name="Likens N."/>
            <person name="Mettenleiter T."/>
        </authorList>
    </citation>
    <scope>NUCLEOTIDE SEQUENCE</scope>
</reference>
<evidence type="ECO:0000313" key="17">
    <source>
        <dbReference type="EMBL" id="AFN01945.1"/>
    </source>
</evidence>
<dbReference type="EMBL" id="JX646899">
    <property type="protein sequence ID" value="AGC23153.1"/>
    <property type="molecule type" value="Genomic_DNA"/>
</dbReference>
<evidence type="ECO:0000313" key="37">
    <source>
        <dbReference type="Proteomes" id="UP000119799"/>
    </source>
</evidence>
<evidence type="ECO:0000313" key="32">
    <source>
        <dbReference type="Proteomes" id="UP000101327"/>
    </source>
</evidence>
<evidence type="ECO:0000313" key="43">
    <source>
        <dbReference type="Proteomes" id="UP000143285"/>
    </source>
</evidence>
<dbReference type="EMBL" id="JN542534">
    <property type="protein sequence ID" value="AFD36584.1"/>
    <property type="molecule type" value="Genomic_DNA"/>
</dbReference>
<evidence type="ECO:0000313" key="44">
    <source>
        <dbReference type="Proteomes" id="UP000165693"/>
    </source>
</evidence>
<evidence type="ECO:0000313" key="26">
    <source>
        <dbReference type="EMBL" id="AJR27748.1"/>
    </source>
</evidence>
<dbReference type="Proteomes" id="UP000142565">
    <property type="component" value="Segment"/>
</dbReference>
<dbReference type="RefSeq" id="YP_010795273.1">
    <property type="nucleotide sequence ID" value="NC_075683.1"/>
</dbReference>
<evidence type="ECO:0000313" key="34">
    <source>
        <dbReference type="Proteomes" id="UP000105066"/>
    </source>
</evidence>
<evidence type="ECO:0000313" key="22">
    <source>
        <dbReference type="EMBL" id="AGN48352.1"/>
    </source>
</evidence>
<dbReference type="EMBL" id="KP677881">
    <property type="protein sequence ID" value="AJR27511.1"/>
    <property type="molecule type" value="Genomic_DNA"/>
</dbReference>
<evidence type="ECO:0000313" key="16">
    <source>
        <dbReference type="EMBL" id="AFM36641.1"/>
    </source>
</evidence>
<dbReference type="EMBL" id="HQ630064">
    <property type="protein sequence ID" value="AEB97335.1"/>
    <property type="molecule type" value="Genomic_DNA"/>
</dbReference>
<dbReference type="EMBL" id="JN596963">
    <property type="protein sequence ID" value="AER28147.1"/>
    <property type="molecule type" value="Genomic_DNA"/>
</dbReference>
<dbReference type="KEGG" id="vg:80532413"/>
<evidence type="ECO:0000313" key="5">
    <source>
        <dbReference type="EMBL" id="AEW67787.1"/>
    </source>
</evidence>
<feature type="transmembrane region" description="Helical" evidence="1">
    <location>
        <begin position="63"/>
        <end position="79"/>
    </location>
</feature>
<dbReference type="EMBL" id="JN580314">
    <property type="protein sequence ID" value="AFM36405.1"/>
    <property type="molecule type" value="Genomic_DNA"/>
</dbReference>
<evidence type="ECO:0000313" key="20">
    <source>
        <dbReference type="EMBL" id="AGC23153.1"/>
    </source>
</evidence>
<reference evidence="35 43" key="2">
    <citation type="journal article" date="2011" name="Vaccine">
        <title>Comparative analysis of the complete genome sequences of two Australian origin live attenuated vaccines of infectious laryngotracheitis virus.</title>
        <authorList>
            <person name="Lee S.W."/>
            <person name="Devlin J.M."/>
            <person name="Markham J.F."/>
            <person name="Noormohammadi A.H."/>
            <person name="Browning G.F."/>
            <person name="Ficorilli N.P."/>
            <person name="Hartley C.A."/>
            <person name="Markham P.F."/>
        </authorList>
    </citation>
    <scope>NUCLEOTIDE SEQUENCE [LARGE SCALE GENOMIC DNA]</scope>
    <source>
        <strain evidence="4">A20</strain>
        <strain evidence="3">SA2</strain>
    </source>
</reference>
<dbReference type="GeneID" id="80532413"/>
<dbReference type="EMBL" id="JN580317">
    <property type="protein sequence ID" value="AFM36641.1"/>
    <property type="molecule type" value="Genomic_DNA"/>
</dbReference>
<dbReference type="EMBL" id="KP677885">
    <property type="protein sequence ID" value="AJR27827.1"/>
    <property type="molecule type" value="Genomic_DNA"/>
</dbReference>
<reference evidence="17" key="5">
    <citation type="submission" date="2011-09" db="EMBL/GenBank/DDBJ databases">
        <authorList>
            <person name="Lee S.-W."/>
            <person name="Markham P.F."/>
            <person name="Coppo M.J.C."/>
            <person name="Legione A.R."/>
            <person name="Markham J.F."/>
            <person name="Noormohammadi A.H."/>
            <person name="Browning G.F."/>
            <person name="Ficorilli N.P."/>
            <person name="Hartley C.A."/>
            <person name="Devlin J.M."/>
        </authorList>
    </citation>
    <scope>NUCLEOTIDE SEQUENCE</scope>
    <source>
        <strain evidence="17">ACC78</strain>
        <strain evidence="18">CL9</strain>
    </source>
</reference>
<keyword evidence="2" id="KW-0261">Viral envelope protein</keyword>
<dbReference type="Proteomes" id="UP000133962">
    <property type="component" value="Segment"/>
</dbReference>
<keyword evidence="35" id="KW-1185">Reference proteome</keyword>
<name>F5B4U3_ILTV</name>
<dbReference type="Proteomes" id="UP000168685">
    <property type="component" value="Segment"/>
</dbReference>
<dbReference type="Proteomes" id="UP000165693">
    <property type="component" value="Genome"/>
</dbReference>
<evidence type="ECO:0000313" key="14">
    <source>
        <dbReference type="EMBL" id="AFM36483.1"/>
    </source>
</evidence>
<dbReference type="Proteomes" id="UP000173990">
    <property type="component" value="Segment"/>
</dbReference>
<evidence type="ECO:0000313" key="19">
    <source>
        <dbReference type="EMBL" id="AGC23073.1"/>
    </source>
</evidence>
<evidence type="ECO:0000313" key="2">
    <source>
        <dbReference type="EMBL" id="AEB97335.1"/>
    </source>
</evidence>
<evidence type="ECO:0000313" key="29">
    <source>
        <dbReference type="EMBL" id="QOJ44280.1"/>
    </source>
</evidence>
<dbReference type="Proteomes" id="UP000107684">
    <property type="component" value="Segment"/>
</dbReference>
<feature type="transmembrane region" description="Helical" evidence="1">
    <location>
        <begin position="338"/>
        <end position="358"/>
    </location>
</feature>
<feature type="transmembrane region" description="Helical" evidence="1">
    <location>
        <begin position="286"/>
        <end position="303"/>
    </location>
</feature>
<gene>
    <name evidence="2" type="primary">UL43</name>
    <name evidence="29" type="synonym">ul43</name>
    <name evidence="5" type="ORF">GaHV1LT_gp37</name>
    <name evidence="6" type="ORF">GaHV1LV_gp37</name>
    <name evidence="2" type="ORF">ILTV_ORF40</name>
    <name evidence="4" type="ORF">ILTVA20_ORF40</name>
    <name evidence="22" type="ORF">ILTVK317_ORF40</name>
    <name evidence="3" type="ORF">ILTVSA2_ORF40</name>
    <name evidence="21" type="ORF">ILTVWG_ORF40</name>
</gene>
<evidence type="ECO:0000313" key="11">
    <source>
        <dbReference type="EMBL" id="AFM36248.1"/>
    </source>
</evidence>
<evidence type="ECO:0000313" key="3">
    <source>
        <dbReference type="EMBL" id="AER28068.1"/>
    </source>
</evidence>
<dbReference type="Proteomes" id="UP000139998">
    <property type="component" value="Segment"/>
</dbReference>
<evidence type="ECO:0000313" key="28">
    <source>
        <dbReference type="EMBL" id="QLF79168.1"/>
    </source>
</evidence>
<reference evidence="2 39" key="1">
    <citation type="journal article" date="2011" name="BMC Genomics">
        <title>First complete genome sequence of infectious laryngotracheitis virus.</title>
        <authorList>
            <person name="Lee S.-W."/>
            <person name="Markham P.F."/>
            <person name="Markham J.F."/>
            <person name="Petermann I."/>
            <person name="Noormohammadi A.H."/>
            <person name="Browning G.F."/>
            <person name="Ficorilli N.P."/>
            <person name="Hartley C.A."/>
            <person name="Devlin J.M."/>
        </authorList>
    </citation>
    <scope>NUCLEOTIDE SEQUENCE [LARGE SCALE GENOMIC DNA]</scope>
    <source>
        <strain evidence="2">Live attenuated Serva</strain>
    </source>
</reference>
<dbReference type="EMBL" id="KP677884">
    <property type="protein sequence ID" value="AJR27748.1"/>
    <property type="molecule type" value="Genomic_DNA"/>
</dbReference>
<dbReference type="EMBL" id="JN804826">
    <property type="protein sequence ID" value="AFN01945.1"/>
    <property type="molecule type" value="Genomic_DNA"/>
</dbReference>
<dbReference type="Proteomes" id="UP000105066">
    <property type="component" value="Segment"/>
</dbReference>
<dbReference type="Proteomes" id="UP000149898">
    <property type="component" value="Segment"/>
</dbReference>
<evidence type="ECO:0000313" key="42">
    <source>
        <dbReference type="Proteomes" id="UP000140289"/>
    </source>
</evidence>
<proteinExistence type="predicted"/>
<dbReference type="Proteomes" id="UP000153636">
    <property type="component" value="Segment"/>
</dbReference>
<evidence type="ECO:0000313" key="25">
    <source>
        <dbReference type="EMBL" id="AJR27669.1"/>
    </source>
</evidence>
<dbReference type="EMBL" id="KP677883">
    <property type="protein sequence ID" value="AJR27669.1"/>
    <property type="molecule type" value="Genomic_DNA"/>
</dbReference>